<dbReference type="InterPro" id="IPR050958">
    <property type="entry name" value="Cell_Adh-Cytoskel_Orgn"/>
</dbReference>
<dbReference type="Gene3D" id="2.60.40.10">
    <property type="entry name" value="Immunoglobulins"/>
    <property type="match status" value="7"/>
</dbReference>
<dbReference type="InterPro" id="IPR013151">
    <property type="entry name" value="Immunoglobulin_dom"/>
</dbReference>
<dbReference type="InterPro" id="IPR003598">
    <property type="entry name" value="Ig_sub2"/>
</dbReference>
<evidence type="ECO:0000256" key="2">
    <source>
        <dbReference type="ARBA" id="ARBA00022490"/>
    </source>
</evidence>
<feature type="domain" description="Ig-like" evidence="8">
    <location>
        <begin position="1702"/>
        <end position="1798"/>
    </location>
</feature>
<dbReference type="PANTHER" id="PTHR45080:SF8">
    <property type="entry name" value="IG-LIKE DOMAIN-CONTAINING PROTEIN"/>
    <property type="match status" value="1"/>
</dbReference>
<evidence type="ECO:0000256" key="1">
    <source>
        <dbReference type="ARBA" id="ARBA00004161"/>
    </source>
</evidence>
<dbReference type="CDD" id="cd00096">
    <property type="entry name" value="Ig"/>
    <property type="match status" value="1"/>
</dbReference>
<evidence type="ECO:0000313" key="9">
    <source>
        <dbReference type="EMBL" id="PAV61454.1"/>
    </source>
</evidence>
<dbReference type="GO" id="GO:0019899">
    <property type="term" value="F:enzyme binding"/>
    <property type="evidence" value="ECO:0007669"/>
    <property type="project" value="UniProtKB-ARBA"/>
</dbReference>
<dbReference type="GO" id="GO:0008046">
    <property type="term" value="F:axon guidance receptor activity"/>
    <property type="evidence" value="ECO:0007669"/>
    <property type="project" value="TreeGrafter"/>
</dbReference>
<feature type="region of interest" description="Disordered" evidence="7">
    <location>
        <begin position="2144"/>
        <end position="2177"/>
    </location>
</feature>
<dbReference type="PROSITE" id="PS50835">
    <property type="entry name" value="IG_LIKE"/>
    <property type="match status" value="5"/>
</dbReference>
<name>A0A2A2JIH6_9BILA</name>
<dbReference type="SUPFAM" id="SSF48726">
    <property type="entry name" value="Immunoglobulin"/>
    <property type="match status" value="7"/>
</dbReference>
<sequence>MMSQIFEKPFIPTQPEETIIVPVDKKTMPSEEAEVVRQPMMSYEEKVKRIEEEYELVHTANNMSPQEAVNRMMSTAMSLKEQHVSDESATIEVRQAPVHYEHLVTVLEPTVEQYKMHLNTAVSPLKFIDLDTILQKPSTSSNVDTLLKAESTKSANAEHRIVVLEGLSQNFQNAITWSLRKVKKLASDHEASSVTNVEVVRQDEENEQVLTIMDADAIIPELLQVAATASKLKLENVSVSLMKQGDTSHQQLVIEYESNTDEAADINLAHLVYEQPPEKREQQVWLRRSRFTDENDRNVTAVFVEVEANCPDQAVEIVASVNRPIDEDKFIDAETSQSLEESSSAIGNQPPKFFRQLQDNSAVVGNTAQLKCICMGTPTPDFVWRVDGDEIKPNEEYEILYEDGICILKILKVLLEDEGEYSCEAVNVNGRAMTSCFFKVIGSESSDMDEIEHYAFRKYFENAETVVSVRDSRPINEKLYAHVKMHNPNGTNETVVEARDRKMSQPSREQRAEVATSTTDLFFSNQRKSIGSIESYPIESDAIKLSVASSLDQRRSSNASSLSNDGPRIPDLPMKLSYKGQEIELSVKQVDKPAIIKKDGSLEKENRTITSLKIESPIMQAKPRKTQTTVKLSEASENKQIVFVEKDSSLEKSRMKEIERIAAQVELQLKSISQSYSDRKDPISERSDDAKSIEEAIFRVSEQLMLQKPITKAQAEANEELMRTTLANMILNPGRKFSIEEERRQMTEPIRLLKMKLNEIEESLMEDVEVFEISEAHSAPLPRSDNAPRPKNLRPESVTPKIKRVPSMEYMRMTPVTSNIKEQLSCLEEMINDQMGGVGANEAKKQELHDLFVKINNEINVIRTYCQKKLTPQGADAVMEVLQKVRKHVTSIVNVMHLAKKRELEAQQIIQKEQEMIEEIQHEIQEIRKERQDEIEDLANREFESKRRMQQKLEYEQMKMQAAIHRQQEEQEEMWEEMERLERERREEELSLQIQRDMLEASLPTTPVLPPKKPEMIRKPDQKIEESSKVISKQQSAEKELLQPVITPESPKLSPKMSKGQPFYIIGKKSPSIEQLDRERTIKSDESVDVLFHRASLSESITGIMVYKKPSIPGMETSTQHSSIIYTTSDETWRYSPGEPNEGTPFIDDSEAARLTFIVDEEAEVQRSTTAANFTPVAPPRKRRTISGDQIPETERELMPVPEIIETPPVPPRRTKRTRSTDTALRVKDDRELTSSPIYDEVPSSKDEPKKKGYLNEAIEALKNFNELNPWSHLKKKKKEKSDKSKSPVSDSKRKISSESSKSDPNRLETPIFLAPEKTELPKNEVNLTKMAVASCDASFWNNQRLSASEIIPLSQTSRINRFVPDDIPSINMTCEESEDTHTDTDSVFRGGARTFDTSSQKRTSASPRLENVDEEELIENVIVNVELTNLGSNEDIHEASIAISRESLVSEVEPKDSGSGKIDMKKQFPSNETMVLEEGQLSQMGSSVKTQSNEEVSMQKITLRETDLLSDSSITEDTTENTVKPCNTEVGFAFVKAGQRKRIIAMIAFNVKKIISATISADNSFDIDIEAEPEFYNIFIRIIDEQIDFTSLTILSDEEDVEEISFRQNQSRNYATDRSKSDDLQPRTGITVSIVARSVHDNIYASLEEIPWGEVQMSLPEADTPLMYQSVEDESRVNSVQFNVTVSESTQDERKSLPSQPSLKESQTSLTEDGNTLSTTSINIPSYVIKLGSTATITCELNNYLPQDSHIEWYRGNNKLERIPSKLDRISHDLLEVLIITNVDMQDNDLYSLKVNNEMFPVAYLAVDEHPDTTAYILTPPQTQFVMESQPTVISCLVSQLGENVHWMKDRRPFDPLGDRIRLDTTPDGYHRILFTDTKCSDQGTYVAVLGEQCVPITLVVEERIDEKEVTVIASGTESEDEDVQEYLVPPGSTATIACELEQGQERRELSWMKDGQTMTFENPSKAEHVVNGLKHYLVIHDTQPNDSGLYSVCIANTEFRVAHLAVDNMTTSLMGLKRKRISNSSEDEIQETNVPQGAAATIKCETLAVQYNIEWRHNKGPISGGPASDRTELNSDGHTHSLTIRNVQPYDAGEYGVILDGTYTTVTKIKVILPEVITQSISEEPEVDVSLNAEQFKESVDAEMAERTSLTTAESVRSSQQGDSAELRKSEDVRPENVEEMLHKAADQIADEISKQVIDVAQREAARDLSGGKPEDGFKKLPRLEQDTGLKPHDTTEQLIFHRAVEVSQAEQIVCRPRQVKLIAHVDTNPEANIVNMHVELVKRGEDETSAVILSEIIEDDEASTIADTLTSLSSSHAYVPPEFATAFEEKYDLIPGEKFVWNIAVRGIPVPKISFYLNDNKIDNQMEDVTIQIEDGVCMLCVSKISHKWEGQLVCEATNSAGARRTMTSIQLISGKMGKSWLIIICLKIILAEQQAIDVQLSAVPMQADACGELHQIQPTAEEETAEYPPRELSRADSSSLISQSSSSAAGAGPTFVSRLPVQIYTQTNETLTLKCIFSGQPLPAVTWEKNGTLVDVSHYQIICEDGVTILKIDPTQVEDSAAYTCNIANNFGVESTTCYVFVEGMKRGYIFGIYK</sequence>
<evidence type="ECO:0000256" key="6">
    <source>
        <dbReference type="SAM" id="Coils"/>
    </source>
</evidence>
<feature type="compositionally biased region" description="Basic and acidic residues" evidence="7">
    <location>
        <begin position="1280"/>
        <end position="1307"/>
    </location>
</feature>
<keyword evidence="2" id="KW-0963">Cytoplasm</keyword>
<feature type="region of interest" description="Disordered" evidence="7">
    <location>
        <begin position="1272"/>
        <end position="1312"/>
    </location>
</feature>
<comment type="subcellular location">
    <subcellularLocation>
        <location evidence="1">Cytoplasm</location>
        <location evidence="1">Myofibril</location>
        <location evidence="1">Sarcomere</location>
        <location evidence="1">A band</location>
    </subcellularLocation>
</comment>
<keyword evidence="4" id="KW-1015">Disulfide bond</keyword>
<evidence type="ECO:0000256" key="5">
    <source>
        <dbReference type="ARBA" id="ARBA00023319"/>
    </source>
</evidence>
<dbReference type="GO" id="GO:0030424">
    <property type="term" value="C:axon"/>
    <property type="evidence" value="ECO:0007669"/>
    <property type="project" value="TreeGrafter"/>
</dbReference>
<dbReference type="Proteomes" id="UP000218231">
    <property type="component" value="Unassembled WGS sequence"/>
</dbReference>
<dbReference type="InterPro" id="IPR003599">
    <property type="entry name" value="Ig_sub"/>
</dbReference>
<dbReference type="FunFam" id="2.60.40.10:FF:000425">
    <property type="entry name" value="Myosin light chain kinase"/>
    <property type="match status" value="1"/>
</dbReference>
<dbReference type="GO" id="GO:0007156">
    <property type="term" value="P:homophilic cell adhesion via plasma membrane adhesion molecules"/>
    <property type="evidence" value="ECO:0007669"/>
    <property type="project" value="TreeGrafter"/>
</dbReference>
<dbReference type="FunFam" id="2.60.40.10:FF:000107">
    <property type="entry name" value="Myosin, light chain kinase a"/>
    <property type="match status" value="1"/>
</dbReference>
<evidence type="ECO:0000256" key="7">
    <source>
        <dbReference type="SAM" id="MobiDB-lite"/>
    </source>
</evidence>
<keyword evidence="3" id="KW-0732">Signal</keyword>
<accession>A0A2A2JIH6</accession>
<feature type="domain" description="Ig-like" evidence="8">
    <location>
        <begin position="2497"/>
        <end position="2585"/>
    </location>
</feature>
<feature type="compositionally biased region" description="Polar residues" evidence="7">
    <location>
        <begin position="1396"/>
        <end position="1407"/>
    </location>
</feature>
<feature type="compositionally biased region" description="Basic and acidic residues" evidence="7">
    <location>
        <begin position="2167"/>
        <end position="2177"/>
    </location>
</feature>
<reference evidence="9 10" key="1">
    <citation type="journal article" date="2017" name="Curr. Biol.">
        <title>Genome architecture and evolution of a unichromosomal asexual nematode.</title>
        <authorList>
            <person name="Fradin H."/>
            <person name="Zegar C."/>
            <person name="Gutwein M."/>
            <person name="Lucas J."/>
            <person name="Kovtun M."/>
            <person name="Corcoran D."/>
            <person name="Baugh L.R."/>
            <person name="Kiontke K."/>
            <person name="Gunsalus K."/>
            <person name="Fitch D.H."/>
            <person name="Piano F."/>
        </authorList>
    </citation>
    <scope>NUCLEOTIDE SEQUENCE [LARGE SCALE GENOMIC DNA]</scope>
    <source>
        <strain evidence="9">PF1309</strain>
    </source>
</reference>
<dbReference type="GO" id="GO:0045989">
    <property type="term" value="P:positive regulation of striated muscle contraction"/>
    <property type="evidence" value="ECO:0007669"/>
    <property type="project" value="UniProtKB-ARBA"/>
</dbReference>
<dbReference type="InterPro" id="IPR036179">
    <property type="entry name" value="Ig-like_dom_sf"/>
</dbReference>
<feature type="region of interest" description="Disordered" evidence="7">
    <location>
        <begin position="1376"/>
        <end position="1411"/>
    </location>
</feature>
<feature type="region of interest" description="Disordered" evidence="7">
    <location>
        <begin position="1688"/>
        <end position="1717"/>
    </location>
</feature>
<feature type="domain" description="Ig-like" evidence="8">
    <location>
        <begin position="351"/>
        <end position="434"/>
    </location>
</feature>
<dbReference type="InterPro" id="IPR013098">
    <property type="entry name" value="Ig_I-set"/>
</dbReference>
<dbReference type="GO" id="GO:0040017">
    <property type="term" value="P:positive regulation of locomotion"/>
    <property type="evidence" value="ECO:0007669"/>
    <property type="project" value="UniProtKB-ARBA"/>
</dbReference>
<feature type="region of interest" description="Disordered" evidence="7">
    <location>
        <begin position="553"/>
        <end position="572"/>
    </location>
</feature>
<organism evidence="9 10">
    <name type="scientific">Diploscapter pachys</name>
    <dbReference type="NCBI Taxonomy" id="2018661"/>
    <lineage>
        <taxon>Eukaryota</taxon>
        <taxon>Metazoa</taxon>
        <taxon>Ecdysozoa</taxon>
        <taxon>Nematoda</taxon>
        <taxon>Chromadorea</taxon>
        <taxon>Rhabditida</taxon>
        <taxon>Rhabditina</taxon>
        <taxon>Rhabditomorpha</taxon>
        <taxon>Rhabditoidea</taxon>
        <taxon>Rhabditidae</taxon>
        <taxon>Diploscapter</taxon>
    </lineage>
</organism>
<dbReference type="Pfam" id="PF07679">
    <property type="entry name" value="I-set"/>
    <property type="match status" value="4"/>
</dbReference>
<keyword evidence="10" id="KW-1185">Reference proteome</keyword>
<dbReference type="OrthoDB" id="5969272at2759"/>
<dbReference type="SMART" id="SM00408">
    <property type="entry name" value="IGc2"/>
    <property type="match status" value="4"/>
</dbReference>
<feature type="coiled-coil region" evidence="6">
    <location>
        <begin position="964"/>
        <end position="998"/>
    </location>
</feature>
<dbReference type="GO" id="GO:0031672">
    <property type="term" value="C:A band"/>
    <property type="evidence" value="ECO:0007669"/>
    <property type="project" value="UniProtKB-SubCell"/>
</dbReference>
<feature type="domain" description="Ig-like" evidence="8">
    <location>
        <begin position="1897"/>
        <end position="2014"/>
    </location>
</feature>
<feature type="region of interest" description="Disordered" evidence="7">
    <location>
        <begin position="1204"/>
        <end position="1251"/>
    </location>
</feature>
<proteinExistence type="predicted"/>
<comment type="caution">
    <text evidence="9">The sequence shown here is derived from an EMBL/GenBank/DDBJ whole genome shotgun (WGS) entry which is preliminary data.</text>
</comment>
<dbReference type="GO" id="GO:0005886">
    <property type="term" value="C:plasma membrane"/>
    <property type="evidence" value="ECO:0007669"/>
    <property type="project" value="TreeGrafter"/>
</dbReference>
<keyword evidence="6" id="KW-0175">Coiled coil</keyword>
<dbReference type="GO" id="GO:0060298">
    <property type="term" value="P:positive regulation of sarcomere organization"/>
    <property type="evidence" value="ECO:0007669"/>
    <property type="project" value="UniProtKB-ARBA"/>
</dbReference>
<evidence type="ECO:0000256" key="3">
    <source>
        <dbReference type="ARBA" id="ARBA00022729"/>
    </source>
</evidence>
<dbReference type="EMBL" id="LIAE01010413">
    <property type="protein sequence ID" value="PAV61454.1"/>
    <property type="molecule type" value="Genomic_DNA"/>
</dbReference>
<evidence type="ECO:0000256" key="4">
    <source>
        <dbReference type="ARBA" id="ARBA00023157"/>
    </source>
</evidence>
<feature type="domain" description="Ig-like" evidence="8">
    <location>
        <begin position="2021"/>
        <end position="2109"/>
    </location>
</feature>
<evidence type="ECO:0000313" key="10">
    <source>
        <dbReference type="Proteomes" id="UP000218231"/>
    </source>
</evidence>
<dbReference type="Pfam" id="PF00047">
    <property type="entry name" value="ig"/>
    <property type="match status" value="1"/>
</dbReference>
<dbReference type="GO" id="GO:0050808">
    <property type="term" value="P:synapse organization"/>
    <property type="evidence" value="ECO:0007669"/>
    <property type="project" value="TreeGrafter"/>
</dbReference>
<feature type="coiled-coil region" evidence="6">
    <location>
        <begin position="903"/>
        <end position="937"/>
    </location>
</feature>
<keyword evidence="5" id="KW-0393">Immunoglobulin domain</keyword>
<gene>
    <name evidence="9" type="ORF">WR25_01785</name>
</gene>
<evidence type="ECO:0000259" key="8">
    <source>
        <dbReference type="PROSITE" id="PS50835"/>
    </source>
</evidence>
<feature type="compositionally biased region" description="Polar residues" evidence="7">
    <location>
        <begin position="1698"/>
        <end position="1717"/>
    </location>
</feature>
<dbReference type="InterPro" id="IPR013783">
    <property type="entry name" value="Ig-like_fold"/>
</dbReference>
<dbReference type="InterPro" id="IPR007110">
    <property type="entry name" value="Ig-like_dom"/>
</dbReference>
<dbReference type="PANTHER" id="PTHR45080">
    <property type="entry name" value="CONTACTIN 5"/>
    <property type="match status" value="1"/>
</dbReference>
<protein>
    <recommendedName>
        <fullName evidence="8">Ig-like domain-containing protein</fullName>
    </recommendedName>
</protein>
<dbReference type="SMART" id="SM00409">
    <property type="entry name" value="IG"/>
    <property type="match status" value="6"/>
</dbReference>
<dbReference type="STRING" id="2018661.A0A2A2JIH6"/>
<feature type="compositionally biased region" description="Polar residues" evidence="7">
    <location>
        <begin position="553"/>
        <end position="564"/>
    </location>
</feature>
<feature type="compositionally biased region" description="Polar residues" evidence="7">
    <location>
        <begin position="2150"/>
        <end position="2165"/>
    </location>
</feature>
<dbReference type="GO" id="GO:0043025">
    <property type="term" value="C:neuronal cell body"/>
    <property type="evidence" value="ECO:0007669"/>
    <property type="project" value="TreeGrafter"/>
</dbReference>